<proteinExistence type="predicted"/>
<gene>
    <name evidence="1" type="ORF">UFOPK2582_01435</name>
</gene>
<dbReference type="AlphaFoldDB" id="A0A6J6QVK9"/>
<protein>
    <submittedName>
        <fullName evidence="1">Unannotated protein</fullName>
    </submittedName>
</protein>
<organism evidence="1">
    <name type="scientific">freshwater metagenome</name>
    <dbReference type="NCBI Taxonomy" id="449393"/>
    <lineage>
        <taxon>unclassified sequences</taxon>
        <taxon>metagenomes</taxon>
        <taxon>ecological metagenomes</taxon>
    </lineage>
</organism>
<reference evidence="1" key="1">
    <citation type="submission" date="2020-05" db="EMBL/GenBank/DDBJ databases">
        <authorList>
            <person name="Chiriac C."/>
            <person name="Salcher M."/>
            <person name="Ghai R."/>
            <person name="Kavagutti S V."/>
        </authorList>
    </citation>
    <scope>NUCLEOTIDE SEQUENCE</scope>
</reference>
<accession>A0A6J6QVK9</accession>
<dbReference type="EMBL" id="CAEZXS010000210">
    <property type="protein sequence ID" value="CAB4711194.1"/>
    <property type="molecule type" value="Genomic_DNA"/>
</dbReference>
<evidence type="ECO:0000313" key="1">
    <source>
        <dbReference type="EMBL" id="CAB4711194.1"/>
    </source>
</evidence>
<sequence>MKDPGRVGSCVIFGGVSAVAFLPQELASPQKQSGSKLPTHHIRPLIQQERQVSIGLNPFGHVLADNRFRGGPHNHRLIEFLASAMSHDC</sequence>
<name>A0A6J6QVK9_9ZZZZ</name>